<comment type="caution">
    <text evidence="1">The sequence shown here is derived from an EMBL/GenBank/DDBJ whole genome shotgun (WGS) entry which is preliminary data.</text>
</comment>
<sequence>MQGLASFDRCLAQRHAFAAPAARSDNRPSLNRYLIGPLADQVLPLAAAADALTLLKLAHRIGPGDWLGVLAEEGSRHTPAWRLAVCRAEGGLEWLSPAWHARAGTAPQQLQAELQTRAVQALWAQGWRVLDGVPALSTPD</sequence>
<name>A0A931J796_9BURK</name>
<keyword evidence="2" id="KW-1185">Reference proteome</keyword>
<dbReference type="EMBL" id="JAEDAK010000015">
    <property type="protein sequence ID" value="MBH9578834.1"/>
    <property type="molecule type" value="Genomic_DNA"/>
</dbReference>
<dbReference type="RefSeq" id="WP_198112602.1">
    <property type="nucleotide sequence ID" value="NZ_JAEDAK010000015.1"/>
</dbReference>
<evidence type="ECO:0000313" key="2">
    <source>
        <dbReference type="Proteomes" id="UP000613266"/>
    </source>
</evidence>
<organism evidence="1 2">
    <name type="scientific">Inhella proteolytica</name>
    <dbReference type="NCBI Taxonomy" id="2795029"/>
    <lineage>
        <taxon>Bacteria</taxon>
        <taxon>Pseudomonadati</taxon>
        <taxon>Pseudomonadota</taxon>
        <taxon>Betaproteobacteria</taxon>
        <taxon>Burkholderiales</taxon>
        <taxon>Sphaerotilaceae</taxon>
        <taxon>Inhella</taxon>
    </lineage>
</organism>
<dbReference type="AlphaFoldDB" id="A0A931J796"/>
<gene>
    <name evidence="1" type="ORF">I7X39_18240</name>
</gene>
<protein>
    <submittedName>
        <fullName evidence="1">Uncharacterized protein</fullName>
    </submittedName>
</protein>
<accession>A0A931J796</accession>
<proteinExistence type="predicted"/>
<reference evidence="1" key="1">
    <citation type="submission" date="2020-12" db="EMBL/GenBank/DDBJ databases">
        <title>The genome sequence of Inhella sp. 1Y17.</title>
        <authorList>
            <person name="Liu Y."/>
        </authorList>
    </citation>
    <scope>NUCLEOTIDE SEQUENCE</scope>
    <source>
        <strain evidence="1">1Y17</strain>
    </source>
</reference>
<dbReference type="Proteomes" id="UP000613266">
    <property type="component" value="Unassembled WGS sequence"/>
</dbReference>
<evidence type="ECO:0000313" key="1">
    <source>
        <dbReference type="EMBL" id="MBH9578834.1"/>
    </source>
</evidence>